<dbReference type="SUPFAM" id="SSF55874">
    <property type="entry name" value="ATPase domain of HSP90 chaperone/DNA topoisomerase II/histidine kinase"/>
    <property type="match status" value="1"/>
</dbReference>
<organism evidence="9 10">
    <name type="scientific">Runella rosea</name>
    <dbReference type="NCBI Taxonomy" id="2259595"/>
    <lineage>
        <taxon>Bacteria</taxon>
        <taxon>Pseudomonadati</taxon>
        <taxon>Bacteroidota</taxon>
        <taxon>Cytophagia</taxon>
        <taxon>Cytophagales</taxon>
        <taxon>Spirosomataceae</taxon>
        <taxon>Runella</taxon>
    </lineage>
</organism>
<evidence type="ECO:0000313" key="10">
    <source>
        <dbReference type="Proteomes" id="UP000251993"/>
    </source>
</evidence>
<dbReference type="Gene3D" id="3.30.565.10">
    <property type="entry name" value="Histidine kinase-like ATPase, C-terminal domain"/>
    <property type="match status" value="1"/>
</dbReference>
<dbReference type="Gene3D" id="1.10.287.130">
    <property type="match status" value="1"/>
</dbReference>
<dbReference type="AlphaFoldDB" id="A0A344TNQ1"/>
<dbReference type="CDD" id="cd17546">
    <property type="entry name" value="REC_hyHK_CKI1_RcsC-like"/>
    <property type="match status" value="1"/>
</dbReference>
<feature type="domain" description="Histidine kinase" evidence="7">
    <location>
        <begin position="148"/>
        <end position="369"/>
    </location>
</feature>
<dbReference type="Proteomes" id="UP000251993">
    <property type="component" value="Chromosome"/>
</dbReference>
<dbReference type="OrthoDB" id="9811889at2"/>
<dbReference type="SMART" id="SM00388">
    <property type="entry name" value="HisKA"/>
    <property type="match status" value="1"/>
</dbReference>
<dbReference type="InterPro" id="IPR003594">
    <property type="entry name" value="HATPase_dom"/>
</dbReference>
<evidence type="ECO:0000259" key="8">
    <source>
        <dbReference type="PROSITE" id="PS50110"/>
    </source>
</evidence>
<dbReference type="CDD" id="cd16922">
    <property type="entry name" value="HATPase_EvgS-ArcB-TorS-like"/>
    <property type="match status" value="1"/>
</dbReference>
<evidence type="ECO:0000256" key="1">
    <source>
        <dbReference type="ARBA" id="ARBA00000085"/>
    </source>
</evidence>
<gene>
    <name evidence="9" type="ORF">DR864_22230</name>
</gene>
<dbReference type="InterPro" id="IPR004358">
    <property type="entry name" value="Sig_transdc_His_kin-like_C"/>
</dbReference>
<evidence type="ECO:0000256" key="6">
    <source>
        <dbReference type="SAM" id="Coils"/>
    </source>
</evidence>
<dbReference type="EMBL" id="CP030850">
    <property type="protein sequence ID" value="AXE20272.1"/>
    <property type="molecule type" value="Genomic_DNA"/>
</dbReference>
<keyword evidence="3 5" id="KW-0597">Phosphoprotein</keyword>
<proteinExistence type="predicted"/>
<evidence type="ECO:0000256" key="3">
    <source>
        <dbReference type="ARBA" id="ARBA00022553"/>
    </source>
</evidence>
<dbReference type="PROSITE" id="PS50110">
    <property type="entry name" value="RESPONSE_REGULATORY"/>
    <property type="match status" value="1"/>
</dbReference>
<evidence type="ECO:0000256" key="2">
    <source>
        <dbReference type="ARBA" id="ARBA00012438"/>
    </source>
</evidence>
<dbReference type="PRINTS" id="PR00344">
    <property type="entry name" value="BCTRLSENSOR"/>
</dbReference>
<dbReference type="SUPFAM" id="SSF52172">
    <property type="entry name" value="CheY-like"/>
    <property type="match status" value="1"/>
</dbReference>
<dbReference type="InterPro" id="IPR011006">
    <property type="entry name" value="CheY-like_superfamily"/>
</dbReference>
<dbReference type="EC" id="2.7.13.3" evidence="2"/>
<sequence>MSAIDTTKFHRLLKKQINKFLTEDCLKHEHFGHFIKAVNDSYLNFDRDKELLEHSAQLNDKEYAEINNKLKEEISQRKISVEKLIEAIHSLEIQEGIQPRAFDSNNLLGLVDFLQVQIENRKLIEAELRQAKEAAESATDAKSEFLSMMSHEIRTPLNSIVGLTYLMQQEDVSPVMAENLKILQFSTDNLYVLINDILDFSKIEAGKVELEKVPFDIKQLISNIKKANQVKAEEKGNKIKLMIDDDVPDVVIGDSLRLGQIISNLVSNAVKFTANGSITVELSFVKKVGNKAVMDISVIDTGIGIAENKQASIFEKFTQANSETTRQFGGTGLGLVITKKLLYLHNSDIQIESQLGKGSKFFFTIELEIGTALKNKVLEANNELLNESTLKGVKILLVEDYPMNVKVATKFLERWQIVLDVAENGQIAVDKYAAGKYDVILMDIQMPQMDGYTATQKIREMDMNIPIIALTASATLSNQDRAFLVGMNDYVTKPFNPKELFQKIAKYSSRI</sequence>
<accession>A0A344TNQ1</accession>
<evidence type="ECO:0000256" key="4">
    <source>
        <dbReference type="ARBA" id="ARBA00023012"/>
    </source>
</evidence>
<dbReference type="SMART" id="SM00387">
    <property type="entry name" value="HATPase_c"/>
    <property type="match status" value="1"/>
</dbReference>
<dbReference type="Pfam" id="PF02518">
    <property type="entry name" value="HATPase_c"/>
    <property type="match status" value="1"/>
</dbReference>
<feature type="modified residue" description="4-aspartylphosphate" evidence="5">
    <location>
        <position position="443"/>
    </location>
</feature>
<dbReference type="SUPFAM" id="SSF47384">
    <property type="entry name" value="Homodimeric domain of signal transducing histidine kinase"/>
    <property type="match status" value="1"/>
</dbReference>
<dbReference type="Pfam" id="PF00072">
    <property type="entry name" value="Response_reg"/>
    <property type="match status" value="1"/>
</dbReference>
<keyword evidence="9" id="KW-0418">Kinase</keyword>
<keyword evidence="9" id="KW-0808">Transferase</keyword>
<dbReference type="CDD" id="cd00082">
    <property type="entry name" value="HisKA"/>
    <property type="match status" value="1"/>
</dbReference>
<dbReference type="FunFam" id="3.30.565.10:FF:000010">
    <property type="entry name" value="Sensor histidine kinase RcsC"/>
    <property type="match status" value="1"/>
</dbReference>
<evidence type="ECO:0000259" key="7">
    <source>
        <dbReference type="PROSITE" id="PS50109"/>
    </source>
</evidence>
<feature type="coiled-coil region" evidence="6">
    <location>
        <begin position="114"/>
        <end position="144"/>
    </location>
</feature>
<dbReference type="PANTHER" id="PTHR45339:SF1">
    <property type="entry name" value="HYBRID SIGNAL TRANSDUCTION HISTIDINE KINASE J"/>
    <property type="match status" value="1"/>
</dbReference>
<dbReference type="PANTHER" id="PTHR45339">
    <property type="entry name" value="HYBRID SIGNAL TRANSDUCTION HISTIDINE KINASE J"/>
    <property type="match status" value="1"/>
</dbReference>
<evidence type="ECO:0000313" key="9">
    <source>
        <dbReference type="EMBL" id="AXE20272.1"/>
    </source>
</evidence>
<dbReference type="Pfam" id="PF00512">
    <property type="entry name" value="HisKA"/>
    <property type="match status" value="1"/>
</dbReference>
<dbReference type="InterPro" id="IPR036890">
    <property type="entry name" value="HATPase_C_sf"/>
</dbReference>
<dbReference type="InterPro" id="IPR005467">
    <property type="entry name" value="His_kinase_dom"/>
</dbReference>
<dbReference type="RefSeq" id="WP_114069035.1">
    <property type="nucleotide sequence ID" value="NZ_CP030850.1"/>
</dbReference>
<dbReference type="GO" id="GO:0000155">
    <property type="term" value="F:phosphorelay sensor kinase activity"/>
    <property type="evidence" value="ECO:0007669"/>
    <property type="project" value="InterPro"/>
</dbReference>
<dbReference type="KEGG" id="run:DR864_22230"/>
<dbReference type="InterPro" id="IPR001789">
    <property type="entry name" value="Sig_transdc_resp-reg_receiver"/>
</dbReference>
<keyword evidence="6" id="KW-0175">Coiled coil</keyword>
<dbReference type="Gene3D" id="3.40.50.2300">
    <property type="match status" value="1"/>
</dbReference>
<dbReference type="InterPro" id="IPR003661">
    <property type="entry name" value="HisK_dim/P_dom"/>
</dbReference>
<keyword evidence="10" id="KW-1185">Reference proteome</keyword>
<name>A0A344TNQ1_9BACT</name>
<comment type="catalytic activity">
    <reaction evidence="1">
        <text>ATP + protein L-histidine = ADP + protein N-phospho-L-histidine.</text>
        <dbReference type="EC" id="2.7.13.3"/>
    </reaction>
</comment>
<evidence type="ECO:0000256" key="5">
    <source>
        <dbReference type="PROSITE-ProRule" id="PRU00169"/>
    </source>
</evidence>
<dbReference type="SMART" id="SM00448">
    <property type="entry name" value="REC"/>
    <property type="match status" value="1"/>
</dbReference>
<keyword evidence="4" id="KW-0902">Two-component regulatory system</keyword>
<reference evidence="9 10" key="1">
    <citation type="submission" date="2018-07" db="EMBL/GenBank/DDBJ databases">
        <title>Genome sequencing of Runella.</title>
        <authorList>
            <person name="Baek M.-G."/>
            <person name="Yi H."/>
        </authorList>
    </citation>
    <scope>NUCLEOTIDE SEQUENCE [LARGE SCALE GENOMIC DNA]</scope>
    <source>
        <strain evidence="9 10">HYN0085</strain>
    </source>
</reference>
<protein>
    <recommendedName>
        <fullName evidence="2">histidine kinase</fullName>
        <ecNumber evidence="2">2.7.13.3</ecNumber>
    </recommendedName>
</protein>
<feature type="domain" description="Response regulatory" evidence="8">
    <location>
        <begin position="394"/>
        <end position="508"/>
    </location>
</feature>
<dbReference type="InterPro" id="IPR036097">
    <property type="entry name" value="HisK_dim/P_sf"/>
</dbReference>
<dbReference type="PROSITE" id="PS50109">
    <property type="entry name" value="HIS_KIN"/>
    <property type="match status" value="1"/>
</dbReference>